<reference evidence="3" key="1">
    <citation type="submission" date="2016-10" db="EMBL/GenBank/DDBJ databases">
        <authorList>
            <person name="Varghese N."/>
            <person name="Submissions S."/>
        </authorList>
    </citation>
    <scope>NUCLEOTIDE SEQUENCE [LARGE SCALE GENOMIC DNA]</scope>
    <source>
        <strain evidence="3">DSM 5918</strain>
    </source>
</reference>
<dbReference type="InterPro" id="IPR000594">
    <property type="entry name" value="ThiF_NAD_FAD-bd"/>
</dbReference>
<keyword evidence="3" id="KW-1185">Reference proteome</keyword>
<organism evidence="2 3">
    <name type="scientific">Desulfomicrobium apsheronum</name>
    <dbReference type="NCBI Taxonomy" id="52560"/>
    <lineage>
        <taxon>Bacteria</taxon>
        <taxon>Pseudomonadati</taxon>
        <taxon>Thermodesulfobacteriota</taxon>
        <taxon>Desulfovibrionia</taxon>
        <taxon>Desulfovibrionales</taxon>
        <taxon>Desulfomicrobiaceae</taxon>
        <taxon>Desulfomicrobium</taxon>
    </lineage>
</organism>
<dbReference type="InterPro" id="IPR029752">
    <property type="entry name" value="D-isomer_DH_CS1"/>
</dbReference>
<gene>
    <name evidence="2" type="ORF">SAMN04488082_101124</name>
</gene>
<evidence type="ECO:0000313" key="2">
    <source>
        <dbReference type="EMBL" id="SFJ02281.1"/>
    </source>
</evidence>
<dbReference type="EMBL" id="FORX01000001">
    <property type="protein sequence ID" value="SFJ02281.1"/>
    <property type="molecule type" value="Genomic_DNA"/>
</dbReference>
<dbReference type="Gene3D" id="3.40.50.720">
    <property type="entry name" value="NAD(P)-binding Rossmann-like Domain"/>
    <property type="match status" value="1"/>
</dbReference>
<proteinExistence type="predicted"/>
<dbReference type="GO" id="GO:0061503">
    <property type="term" value="F:tRNA threonylcarbamoyladenosine dehydratase"/>
    <property type="evidence" value="ECO:0007669"/>
    <property type="project" value="TreeGrafter"/>
</dbReference>
<dbReference type="InterPro" id="IPR035985">
    <property type="entry name" value="Ubiquitin-activating_enz"/>
</dbReference>
<dbReference type="PROSITE" id="PS00065">
    <property type="entry name" value="D_2_HYDROXYACID_DH_1"/>
    <property type="match status" value="1"/>
</dbReference>
<dbReference type="AlphaFoldDB" id="A0A1I3MZ82"/>
<name>A0A1I3MZ82_9BACT</name>
<accession>A0A1I3MZ82</accession>
<dbReference type="PANTHER" id="PTHR43267:SF1">
    <property type="entry name" value="TRNA THREONYLCARBAMOYLADENOSINE DEHYDRATASE"/>
    <property type="match status" value="1"/>
</dbReference>
<feature type="domain" description="THIF-type NAD/FAD binding fold" evidence="1">
    <location>
        <begin position="6"/>
        <end position="243"/>
    </location>
</feature>
<sequence>MMQFARTMQLIGEDGLARLQGGTVAVFGLGAVGSYVVEALARAGVGSLVLFDHDTVGLSNINRQLFALHSTVGRHKADVARERVLDINPDCRVEARVQFVDGDNVAGLMEPRFDMVVDAIDGVNSKVNLIVAAREAGLPVVVSMGAAAKLDPSKILAADISKSFMCPLAQIIRKRLRRRGVTTDVRCVFSTEAALNKNAPVIDEGLEQGVSGRPRAPIGSISYLTGMFGLYVASEVVRVLLGGFEPGKDAENTKGEE</sequence>
<dbReference type="RefSeq" id="WP_092372217.1">
    <property type="nucleotide sequence ID" value="NZ_FORX01000001.1"/>
</dbReference>
<dbReference type="InterPro" id="IPR045886">
    <property type="entry name" value="ThiF/MoeB/HesA"/>
</dbReference>
<dbReference type="STRING" id="52560.SAMN04488082_101124"/>
<dbReference type="Pfam" id="PF00899">
    <property type="entry name" value="ThiF"/>
    <property type="match status" value="1"/>
</dbReference>
<dbReference type="PANTHER" id="PTHR43267">
    <property type="entry name" value="TRNA THREONYLCARBAMOYLADENOSINE DEHYDRATASE"/>
    <property type="match status" value="1"/>
</dbReference>
<evidence type="ECO:0000259" key="1">
    <source>
        <dbReference type="Pfam" id="PF00899"/>
    </source>
</evidence>
<dbReference type="GO" id="GO:0061504">
    <property type="term" value="P:cyclic threonylcarbamoyladenosine biosynthetic process"/>
    <property type="evidence" value="ECO:0007669"/>
    <property type="project" value="TreeGrafter"/>
</dbReference>
<dbReference type="SUPFAM" id="SSF69572">
    <property type="entry name" value="Activating enzymes of the ubiquitin-like proteins"/>
    <property type="match status" value="1"/>
</dbReference>
<dbReference type="OrthoDB" id="9804150at2"/>
<dbReference type="GO" id="GO:0008641">
    <property type="term" value="F:ubiquitin-like modifier activating enzyme activity"/>
    <property type="evidence" value="ECO:0007669"/>
    <property type="project" value="InterPro"/>
</dbReference>
<dbReference type="Proteomes" id="UP000198635">
    <property type="component" value="Unassembled WGS sequence"/>
</dbReference>
<protein>
    <submittedName>
        <fullName evidence="2">tRNA A37 threonylcarbamoyladenosine dehydratase</fullName>
    </submittedName>
</protein>
<dbReference type="CDD" id="cd00755">
    <property type="entry name" value="YgdL_like"/>
    <property type="match status" value="1"/>
</dbReference>
<evidence type="ECO:0000313" key="3">
    <source>
        <dbReference type="Proteomes" id="UP000198635"/>
    </source>
</evidence>